<feature type="domain" description="PAC" evidence="2">
    <location>
        <begin position="202"/>
        <end position="253"/>
    </location>
</feature>
<evidence type="ECO:0000259" key="2">
    <source>
        <dbReference type="PROSITE" id="PS50113"/>
    </source>
</evidence>
<feature type="domain" description="GGDEF" evidence="4">
    <location>
        <begin position="681"/>
        <end position="814"/>
    </location>
</feature>
<dbReference type="CDD" id="cd01949">
    <property type="entry name" value="GGDEF"/>
    <property type="match status" value="1"/>
</dbReference>
<evidence type="ECO:0000259" key="3">
    <source>
        <dbReference type="PROSITE" id="PS50883"/>
    </source>
</evidence>
<dbReference type="CDD" id="cd01948">
    <property type="entry name" value="EAL"/>
    <property type="match status" value="1"/>
</dbReference>
<dbReference type="InterPro" id="IPR000700">
    <property type="entry name" value="PAS-assoc_C"/>
</dbReference>
<dbReference type="InterPro" id="IPR000160">
    <property type="entry name" value="GGDEF_dom"/>
</dbReference>
<feature type="domain" description="PAS" evidence="1">
    <location>
        <begin position="129"/>
        <end position="207"/>
    </location>
</feature>
<dbReference type="PROSITE" id="PS50113">
    <property type="entry name" value="PAC"/>
    <property type="match status" value="3"/>
</dbReference>
<dbReference type="RefSeq" id="WP_188750701.1">
    <property type="nucleotide sequence ID" value="NZ_BMIJ01000007.1"/>
</dbReference>
<dbReference type="Gene3D" id="3.30.70.270">
    <property type="match status" value="1"/>
</dbReference>
<dbReference type="Gene3D" id="3.30.450.20">
    <property type="entry name" value="PAS domain"/>
    <property type="match status" value="5"/>
</dbReference>
<dbReference type="EMBL" id="BMIJ01000007">
    <property type="protein sequence ID" value="GGC05894.1"/>
    <property type="molecule type" value="Genomic_DNA"/>
</dbReference>
<dbReference type="CDD" id="cd00130">
    <property type="entry name" value="PAS"/>
    <property type="match status" value="5"/>
</dbReference>
<organism evidence="5 6">
    <name type="scientific">Marinobacterium zhoushanense</name>
    <dbReference type="NCBI Taxonomy" id="1679163"/>
    <lineage>
        <taxon>Bacteria</taxon>
        <taxon>Pseudomonadati</taxon>
        <taxon>Pseudomonadota</taxon>
        <taxon>Gammaproteobacteria</taxon>
        <taxon>Oceanospirillales</taxon>
        <taxon>Oceanospirillaceae</taxon>
        <taxon>Marinobacterium</taxon>
    </lineage>
</organism>
<proteinExistence type="predicted"/>
<dbReference type="InterPro" id="IPR000014">
    <property type="entry name" value="PAS"/>
</dbReference>
<dbReference type="SMART" id="SM00267">
    <property type="entry name" value="GGDEF"/>
    <property type="match status" value="1"/>
</dbReference>
<dbReference type="InterPro" id="IPR035919">
    <property type="entry name" value="EAL_sf"/>
</dbReference>
<dbReference type="Gene3D" id="3.20.20.450">
    <property type="entry name" value="EAL domain"/>
    <property type="match status" value="1"/>
</dbReference>
<dbReference type="Pfam" id="PF00989">
    <property type="entry name" value="PAS"/>
    <property type="match status" value="2"/>
</dbReference>
<gene>
    <name evidence="5" type="ORF">GCM10011352_35130</name>
</gene>
<comment type="caution">
    <text evidence="5">The sequence shown here is derived from an EMBL/GenBank/DDBJ whole genome shotgun (WGS) entry which is preliminary data.</text>
</comment>
<feature type="domain" description="EAL" evidence="3">
    <location>
        <begin position="823"/>
        <end position="1076"/>
    </location>
</feature>
<dbReference type="PROSITE" id="PS50887">
    <property type="entry name" value="GGDEF"/>
    <property type="match status" value="1"/>
</dbReference>
<keyword evidence="6" id="KW-1185">Reference proteome</keyword>
<dbReference type="InterPro" id="IPR013767">
    <property type="entry name" value="PAS_fold"/>
</dbReference>
<dbReference type="InterPro" id="IPR029787">
    <property type="entry name" value="Nucleotide_cyclase"/>
</dbReference>
<dbReference type="Proteomes" id="UP000629025">
    <property type="component" value="Unassembled WGS sequence"/>
</dbReference>
<dbReference type="PROSITE" id="PS50112">
    <property type="entry name" value="PAS"/>
    <property type="match status" value="4"/>
</dbReference>
<dbReference type="Pfam" id="PF00990">
    <property type="entry name" value="GGDEF"/>
    <property type="match status" value="1"/>
</dbReference>
<dbReference type="SMART" id="SM00052">
    <property type="entry name" value="EAL"/>
    <property type="match status" value="1"/>
</dbReference>
<dbReference type="PANTHER" id="PTHR44757:SF2">
    <property type="entry name" value="BIOFILM ARCHITECTURE MAINTENANCE PROTEIN MBAA"/>
    <property type="match status" value="1"/>
</dbReference>
<dbReference type="InterPro" id="IPR013656">
    <property type="entry name" value="PAS_4"/>
</dbReference>
<dbReference type="SUPFAM" id="SSF55785">
    <property type="entry name" value="PYP-like sensor domain (PAS domain)"/>
    <property type="match status" value="5"/>
</dbReference>
<dbReference type="Pfam" id="PF00563">
    <property type="entry name" value="EAL"/>
    <property type="match status" value="1"/>
</dbReference>
<dbReference type="NCBIfam" id="TIGR00254">
    <property type="entry name" value="GGDEF"/>
    <property type="match status" value="1"/>
</dbReference>
<evidence type="ECO:0000259" key="1">
    <source>
        <dbReference type="PROSITE" id="PS50112"/>
    </source>
</evidence>
<dbReference type="SUPFAM" id="SSF55073">
    <property type="entry name" value="Nucleotide cyclase"/>
    <property type="match status" value="1"/>
</dbReference>
<sequence length="1081" mass="121385">MPTTDPQLNRLLEQSPEPICIAQQGDLVYLNGAALNLFGSRSATQLLGTALVERIDPRHHADTEQRLNDLSRQTVTEGLYRETWLRLDGAALIVEVRVIPWQYNGRHAALLYLRDIGERCENRCSIRRDQQLLNAILEHSSAVIFAKDRNGRYLIANNALSELIEIPVKQILGKRDAEIFPAEIAQALIEQDLRTVKEGVANEVEERILLDGVERTYITAKFPLRDRDHSIFGVGGIATDITERIKAEQRVRQLNSTLEQRVASRTRELTETESKLRHSLKLNESILDASAAAILAFREDGQCILANPAAERMTGGTEQQLLAQNFYQLESWTDSGLVEAARRVLSAHTTETFERRFTTSFNAHLWAEVHLSRFDIDGNRHLLLMMQDITDKCMAEEILASREHAYRTLTNNLPDTVIRFDTRGEVLYVNPAMERLLPNRLANAGNETQDPAFSTGSFTLLQEQARRIAAGGKSTEVDMVFNAEDGNRRHYAVRIVPEPGPDGAPISVLAVGRDLTDLKRAEEELRLAASVFHSSAEGVIITDACGRIISVNPAFTEITGYTAAEALGNKPSMLKSDHQQPEFYRAMWDVLLTNGQWQGELWNRRKGGQVYLEWLTINRIDDSLGDPVRYVAVFHDITEIRRKDEHIQHLAFHDALTGLPNRELLLERLGQALGRSFREAQRLSVTFIDLDRFKGINDALGHDVGDNLLQQVGDRIRRCLRSTDTVARVGGDEFLVLMENLTSARDCATKAQQLLDEIARPINLPGYKLEISASMGMAFYPEDSDKPLELMKRADMAMYAAKAAGGNTYRFFRQEMLERTTRRLTLEIDLRRAIANSELELHYQPKIDLNSGGLTGVEALLRWRHPLHGMQAPGEFIPLAEENSLICDIGIWVIEEACRQSAKWRSRGLDFRIAVNISARQLESGDLYQQLCSLAHLHGTTPAQLELELTESSLMENPEGVTGQLNQLRQAGVRIAVDDFGTGYSSLAYLRRLPIDILKIDRSFVSDAIADEEDAQIIKTILALGQSLKLAVVAEGVESRSQAELLQTLGCDQVQGYLYARPMPAAELEDWLLEHQESLIS</sequence>
<evidence type="ECO:0000313" key="6">
    <source>
        <dbReference type="Proteomes" id="UP000629025"/>
    </source>
</evidence>
<feature type="domain" description="PAC" evidence="2">
    <location>
        <begin position="595"/>
        <end position="649"/>
    </location>
</feature>
<dbReference type="NCBIfam" id="TIGR00229">
    <property type="entry name" value="sensory_box"/>
    <property type="match status" value="5"/>
</dbReference>
<dbReference type="SUPFAM" id="SSF141868">
    <property type="entry name" value="EAL domain-like"/>
    <property type="match status" value="1"/>
</dbReference>
<dbReference type="InterPro" id="IPR001610">
    <property type="entry name" value="PAC"/>
</dbReference>
<dbReference type="InterPro" id="IPR043128">
    <property type="entry name" value="Rev_trsase/Diguanyl_cyclase"/>
</dbReference>
<reference evidence="6" key="1">
    <citation type="journal article" date="2019" name="Int. J. Syst. Evol. Microbiol.">
        <title>The Global Catalogue of Microorganisms (GCM) 10K type strain sequencing project: providing services to taxonomists for standard genome sequencing and annotation.</title>
        <authorList>
            <consortium name="The Broad Institute Genomics Platform"/>
            <consortium name="The Broad Institute Genome Sequencing Center for Infectious Disease"/>
            <person name="Wu L."/>
            <person name="Ma J."/>
        </authorList>
    </citation>
    <scope>NUCLEOTIDE SEQUENCE [LARGE SCALE GENOMIC DNA]</scope>
    <source>
        <strain evidence="6">CGMCC 1.15341</strain>
    </source>
</reference>
<dbReference type="PANTHER" id="PTHR44757">
    <property type="entry name" value="DIGUANYLATE CYCLASE DGCP"/>
    <property type="match status" value="1"/>
</dbReference>
<accession>A0ABQ1KT67</accession>
<dbReference type="SMART" id="SM00086">
    <property type="entry name" value="PAC"/>
    <property type="match status" value="3"/>
</dbReference>
<evidence type="ECO:0008006" key="7">
    <source>
        <dbReference type="Google" id="ProtNLM"/>
    </source>
</evidence>
<feature type="domain" description="PAC" evidence="2">
    <location>
        <begin position="473"/>
        <end position="527"/>
    </location>
</feature>
<dbReference type="PROSITE" id="PS50883">
    <property type="entry name" value="EAL"/>
    <property type="match status" value="1"/>
</dbReference>
<name>A0ABQ1KT67_9GAMM</name>
<feature type="domain" description="PAS" evidence="1">
    <location>
        <begin position="279"/>
        <end position="329"/>
    </location>
</feature>
<dbReference type="Pfam" id="PF08448">
    <property type="entry name" value="PAS_4"/>
    <property type="match status" value="2"/>
</dbReference>
<feature type="domain" description="PAS" evidence="1">
    <location>
        <begin position="521"/>
        <end position="569"/>
    </location>
</feature>
<evidence type="ECO:0000313" key="5">
    <source>
        <dbReference type="EMBL" id="GGC05894.1"/>
    </source>
</evidence>
<dbReference type="InterPro" id="IPR001633">
    <property type="entry name" value="EAL_dom"/>
</dbReference>
<feature type="domain" description="PAS" evidence="1">
    <location>
        <begin position="402"/>
        <end position="437"/>
    </location>
</feature>
<dbReference type="InterPro" id="IPR052155">
    <property type="entry name" value="Biofilm_reg_signaling"/>
</dbReference>
<dbReference type="Pfam" id="PF13426">
    <property type="entry name" value="PAS_9"/>
    <property type="match status" value="1"/>
</dbReference>
<dbReference type="InterPro" id="IPR035965">
    <property type="entry name" value="PAS-like_dom_sf"/>
</dbReference>
<protein>
    <recommendedName>
        <fullName evidence="7">PAS domain S-box-containing protein/diguanylate cyclase (GGDEF)-like protein</fullName>
    </recommendedName>
</protein>
<evidence type="ECO:0000259" key="4">
    <source>
        <dbReference type="PROSITE" id="PS50887"/>
    </source>
</evidence>
<dbReference type="SMART" id="SM00091">
    <property type="entry name" value="PAS"/>
    <property type="match status" value="5"/>
</dbReference>